<dbReference type="GO" id="GO:0003700">
    <property type="term" value="F:DNA-binding transcription factor activity"/>
    <property type="evidence" value="ECO:0007669"/>
    <property type="project" value="InterPro"/>
</dbReference>
<dbReference type="Pfam" id="PF12833">
    <property type="entry name" value="HTH_18"/>
    <property type="match status" value="1"/>
</dbReference>
<name>A0A3S8ZS39_9NEIS</name>
<dbReference type="SMART" id="SM00342">
    <property type="entry name" value="HTH_ARAC"/>
    <property type="match status" value="1"/>
</dbReference>
<evidence type="ECO:0000313" key="5">
    <source>
        <dbReference type="EMBL" id="AZN36231.1"/>
    </source>
</evidence>
<protein>
    <submittedName>
        <fullName evidence="5">AraC family transcriptional regulator</fullName>
    </submittedName>
</protein>
<dbReference type="KEGG" id="iod:EJO50_06885"/>
<dbReference type="EMBL" id="CP034433">
    <property type="protein sequence ID" value="AZN36231.1"/>
    <property type="molecule type" value="Genomic_DNA"/>
</dbReference>
<evidence type="ECO:0000313" key="6">
    <source>
        <dbReference type="Proteomes" id="UP000282438"/>
    </source>
</evidence>
<keyword evidence="2" id="KW-0238">DNA-binding</keyword>
<dbReference type="PANTHER" id="PTHR47894:SF4">
    <property type="entry name" value="HTH-TYPE TRANSCRIPTIONAL REGULATOR GADX"/>
    <property type="match status" value="1"/>
</dbReference>
<dbReference type="SUPFAM" id="SSF46689">
    <property type="entry name" value="Homeodomain-like"/>
    <property type="match status" value="1"/>
</dbReference>
<dbReference type="GO" id="GO:0005829">
    <property type="term" value="C:cytosol"/>
    <property type="evidence" value="ECO:0007669"/>
    <property type="project" value="TreeGrafter"/>
</dbReference>
<dbReference type="Proteomes" id="UP000282438">
    <property type="component" value="Chromosome"/>
</dbReference>
<feature type="domain" description="HTH araC/xylS-type" evidence="4">
    <location>
        <begin position="167"/>
        <end position="264"/>
    </location>
</feature>
<dbReference type="OrthoDB" id="8584243at2"/>
<gene>
    <name evidence="5" type="ORF">EJO50_06885</name>
</gene>
<evidence type="ECO:0000256" key="2">
    <source>
        <dbReference type="ARBA" id="ARBA00023125"/>
    </source>
</evidence>
<dbReference type="InterPro" id="IPR009057">
    <property type="entry name" value="Homeodomain-like_sf"/>
</dbReference>
<accession>A0A3S8ZS39</accession>
<dbReference type="RefSeq" id="WP_125972716.1">
    <property type="nucleotide sequence ID" value="NZ_CP034433.1"/>
</dbReference>
<evidence type="ECO:0000256" key="3">
    <source>
        <dbReference type="ARBA" id="ARBA00023163"/>
    </source>
</evidence>
<dbReference type="Gene3D" id="1.10.10.60">
    <property type="entry name" value="Homeodomain-like"/>
    <property type="match status" value="1"/>
</dbReference>
<organism evidence="5 6">
    <name type="scientific">Iodobacter ciconiae</name>
    <dbReference type="NCBI Taxonomy" id="2496266"/>
    <lineage>
        <taxon>Bacteria</taxon>
        <taxon>Pseudomonadati</taxon>
        <taxon>Pseudomonadota</taxon>
        <taxon>Betaproteobacteria</taxon>
        <taxon>Neisseriales</taxon>
        <taxon>Chitinibacteraceae</taxon>
        <taxon>Iodobacter</taxon>
    </lineage>
</organism>
<evidence type="ECO:0000259" key="4">
    <source>
        <dbReference type="PROSITE" id="PS01124"/>
    </source>
</evidence>
<keyword evidence="6" id="KW-1185">Reference proteome</keyword>
<dbReference type="AlphaFoldDB" id="A0A3S8ZS39"/>
<dbReference type="PANTHER" id="PTHR47894">
    <property type="entry name" value="HTH-TYPE TRANSCRIPTIONAL REGULATOR GADX"/>
    <property type="match status" value="1"/>
</dbReference>
<dbReference type="PROSITE" id="PS01124">
    <property type="entry name" value="HTH_ARAC_FAMILY_2"/>
    <property type="match status" value="1"/>
</dbReference>
<sequence length="266" mass="29598">MSQLKTRSIQQSVIQAKAVQSLRQVSCLQFTLMRVRHGAKHIYLNEQTQIARNGDLVIVPAGLEMTLSNQPDAHGYVCEVLQLDPKIIQFCRTAYPAAVQALQYTEPALCVKLSPVIARLWDELFAASHHGEAIELLEHRATGLLLGLVLAGFGGALFIDRGSPVVKRVQQQVLLQPGKEWTVEHMARHLHIGESTLRRQLGQEGSSFRKILEHVRLNTALGMIQTTTQPIGQIARQCGFASASRFSNRFHAHFGMKPLQLRASVM</sequence>
<dbReference type="InterPro" id="IPR018060">
    <property type="entry name" value="HTH_AraC"/>
</dbReference>
<keyword evidence="3" id="KW-0804">Transcription</keyword>
<proteinExistence type="predicted"/>
<keyword evidence="1" id="KW-0805">Transcription regulation</keyword>
<evidence type="ECO:0000256" key="1">
    <source>
        <dbReference type="ARBA" id="ARBA00023015"/>
    </source>
</evidence>
<reference evidence="5 6" key="1">
    <citation type="submission" date="2018-12" db="EMBL/GenBank/DDBJ databases">
        <title>Complete genome sequence of Iodobacter sp. H11R3.</title>
        <authorList>
            <person name="Bae J.-W."/>
        </authorList>
    </citation>
    <scope>NUCLEOTIDE SEQUENCE [LARGE SCALE GENOMIC DNA]</scope>
    <source>
        <strain evidence="5 6">H11R3</strain>
    </source>
</reference>
<dbReference type="GO" id="GO:0000976">
    <property type="term" value="F:transcription cis-regulatory region binding"/>
    <property type="evidence" value="ECO:0007669"/>
    <property type="project" value="TreeGrafter"/>
</dbReference>